<dbReference type="InterPro" id="IPR008906">
    <property type="entry name" value="HATC_C_dom"/>
</dbReference>
<reference evidence="2 3" key="1">
    <citation type="journal article" date="2020" name="Microbiol. Resour. Announc.">
        <title>Draft Genome Sequence of a Cladosporium Species Isolated from the Mesophotic Ascidian Didemnum maculosum.</title>
        <authorList>
            <person name="Gioti A."/>
            <person name="Siaperas R."/>
            <person name="Nikolaivits E."/>
            <person name="Le Goff G."/>
            <person name="Ouazzani J."/>
            <person name="Kotoulas G."/>
            <person name="Topakas E."/>
        </authorList>
    </citation>
    <scope>NUCLEOTIDE SEQUENCE [LARGE SCALE GENOMIC DNA]</scope>
    <source>
        <strain evidence="2 3">TM138-S3</strain>
    </source>
</reference>
<dbReference type="InterPro" id="IPR012337">
    <property type="entry name" value="RNaseH-like_sf"/>
</dbReference>
<dbReference type="SUPFAM" id="SSF53098">
    <property type="entry name" value="Ribonuclease H-like"/>
    <property type="match status" value="1"/>
</dbReference>
<dbReference type="AlphaFoldDB" id="A0AB34L175"/>
<proteinExistence type="predicted"/>
<sequence length="79" mass="9094">MQYYAEPPHDRSLPVDKSPIPYWVAKKNVWPQLAAMALDIYSVPAMSDEPERIFSQTGHVLAPRRRSLTSKSMEQLMCM</sequence>
<accession>A0AB34L175</accession>
<protein>
    <recommendedName>
        <fullName evidence="1">HAT C-terminal dimerisation domain-containing protein</fullName>
    </recommendedName>
</protein>
<keyword evidence="3" id="KW-1185">Reference proteome</keyword>
<evidence type="ECO:0000259" key="1">
    <source>
        <dbReference type="Pfam" id="PF05699"/>
    </source>
</evidence>
<dbReference type="Pfam" id="PF05699">
    <property type="entry name" value="Dimer_Tnp_hAT"/>
    <property type="match status" value="1"/>
</dbReference>
<dbReference type="RefSeq" id="XP_069233880.1">
    <property type="nucleotide sequence ID" value="XM_069369585.1"/>
</dbReference>
<name>A0AB34L175_9PEZI</name>
<evidence type="ECO:0000313" key="2">
    <source>
        <dbReference type="EMBL" id="KAL1590775.1"/>
    </source>
</evidence>
<evidence type="ECO:0000313" key="3">
    <source>
        <dbReference type="Proteomes" id="UP000803884"/>
    </source>
</evidence>
<dbReference type="GO" id="GO:0046983">
    <property type="term" value="F:protein dimerization activity"/>
    <property type="evidence" value="ECO:0007669"/>
    <property type="project" value="InterPro"/>
</dbReference>
<organism evidence="2 3">
    <name type="scientific">Cladosporium halotolerans</name>
    <dbReference type="NCBI Taxonomy" id="1052096"/>
    <lineage>
        <taxon>Eukaryota</taxon>
        <taxon>Fungi</taxon>
        <taxon>Dikarya</taxon>
        <taxon>Ascomycota</taxon>
        <taxon>Pezizomycotina</taxon>
        <taxon>Dothideomycetes</taxon>
        <taxon>Dothideomycetidae</taxon>
        <taxon>Cladosporiales</taxon>
        <taxon>Cladosporiaceae</taxon>
        <taxon>Cladosporium</taxon>
    </lineage>
</organism>
<dbReference type="GeneID" id="96002423"/>
<dbReference type="Proteomes" id="UP000803884">
    <property type="component" value="Unassembled WGS sequence"/>
</dbReference>
<feature type="domain" description="HAT C-terminal dimerisation" evidence="1">
    <location>
        <begin position="2"/>
        <end position="79"/>
    </location>
</feature>
<feature type="non-terminal residue" evidence="2">
    <location>
        <position position="79"/>
    </location>
</feature>
<comment type="caution">
    <text evidence="2">The sequence shown here is derived from an EMBL/GenBank/DDBJ whole genome shotgun (WGS) entry which is preliminary data.</text>
</comment>
<gene>
    <name evidence="2" type="ORF">WHR41_00979</name>
</gene>
<dbReference type="EMBL" id="JAAQHG020000002">
    <property type="protein sequence ID" value="KAL1590775.1"/>
    <property type="molecule type" value="Genomic_DNA"/>
</dbReference>